<evidence type="ECO:0000259" key="1">
    <source>
        <dbReference type="Pfam" id="PF01243"/>
    </source>
</evidence>
<dbReference type="SUPFAM" id="SSF50475">
    <property type="entry name" value="FMN-binding split barrel"/>
    <property type="match status" value="1"/>
</dbReference>
<name>A0A3B1D600_9ZZZZ</name>
<dbReference type="EMBL" id="UOGI01000275">
    <property type="protein sequence ID" value="VAX34221.1"/>
    <property type="molecule type" value="Genomic_DNA"/>
</dbReference>
<dbReference type="GO" id="GO:0004733">
    <property type="term" value="F:pyridoxamine phosphate oxidase activity"/>
    <property type="evidence" value="ECO:0007669"/>
    <property type="project" value="UniProtKB-EC"/>
</dbReference>
<sequence length="140" mass="16071">MDKNGIFALINGNQACHLATSENNVPHVRGILVYRADDNGIIFHTGKFKELYRQLRANPQVELCFNNQDMQNLIQVRVSGEVEQVEDMVLKQEIVSKRDFLKPWIEEQGYDGLAVFRLKKGRATVWTMATNFAPNTYIDL</sequence>
<accession>A0A3B1D600</accession>
<evidence type="ECO:0000313" key="2">
    <source>
        <dbReference type="EMBL" id="VAX34221.1"/>
    </source>
</evidence>
<dbReference type="PANTHER" id="PTHR34818">
    <property type="entry name" value="PROTEIN BLI-3"/>
    <property type="match status" value="1"/>
</dbReference>
<dbReference type="AlphaFoldDB" id="A0A3B1D600"/>
<dbReference type="InterPro" id="IPR052917">
    <property type="entry name" value="Stress-Dev_Protein"/>
</dbReference>
<dbReference type="Pfam" id="PF01243">
    <property type="entry name" value="PNPOx_N"/>
    <property type="match status" value="1"/>
</dbReference>
<reference evidence="2" key="1">
    <citation type="submission" date="2018-06" db="EMBL/GenBank/DDBJ databases">
        <authorList>
            <person name="Zhirakovskaya E."/>
        </authorList>
    </citation>
    <scope>NUCLEOTIDE SEQUENCE</scope>
</reference>
<dbReference type="PANTHER" id="PTHR34818:SF1">
    <property type="entry name" value="PROTEIN BLI-3"/>
    <property type="match status" value="1"/>
</dbReference>
<protein>
    <submittedName>
        <fullName evidence="2">Pyridoxamine 5'-phosphate oxidase</fullName>
        <ecNumber evidence="2">1.4.3.5</ecNumber>
    </submittedName>
</protein>
<dbReference type="Gene3D" id="2.30.110.10">
    <property type="entry name" value="Electron Transport, Fmn-binding Protein, Chain A"/>
    <property type="match status" value="1"/>
</dbReference>
<organism evidence="2">
    <name type="scientific">hydrothermal vent metagenome</name>
    <dbReference type="NCBI Taxonomy" id="652676"/>
    <lineage>
        <taxon>unclassified sequences</taxon>
        <taxon>metagenomes</taxon>
        <taxon>ecological metagenomes</taxon>
    </lineage>
</organism>
<proteinExistence type="predicted"/>
<gene>
    <name evidence="2" type="ORF">MNBD_NITROSPIRAE03-641</name>
</gene>
<dbReference type="InterPro" id="IPR012349">
    <property type="entry name" value="Split_barrel_FMN-bd"/>
</dbReference>
<dbReference type="InterPro" id="IPR011576">
    <property type="entry name" value="Pyridox_Oxase_N"/>
</dbReference>
<keyword evidence="2" id="KW-0560">Oxidoreductase</keyword>
<feature type="domain" description="Pyridoxamine 5'-phosphate oxidase N-terminal" evidence="1">
    <location>
        <begin position="8"/>
        <end position="95"/>
    </location>
</feature>
<dbReference type="EC" id="1.4.3.5" evidence="2"/>